<accession>A0A6I7HTH5</accession>
<sequence>MSLLQSLSSTATFSRAGERVAPSAVVPAPAVSARKVDAAAENDSYWSITTSLGMGSLSLSSAADATGRAAALTDVAALGIETTTGIVMDIRERLVEARSPGADRNALNTEIGALKEQLAAVAASSTYDGQNWLHLDAGQRPKVQSVIASVSRSGPGELSVNVADFDTGRSVVTSSENAADGVLTRAHAGLTRSGGGYAYFLLDTNAAVPPSSPAREVSLAGNTSSTELDGMIAAVDSMLTGLYEAGASLGVMRKGIAGEDGFLDSIPEMTESAVGERIETGMTGDEASRAALQVRDQLQATGLNIANGDMRVLSDLFR</sequence>
<dbReference type="Gene3D" id="1.20.1330.10">
    <property type="entry name" value="f41 fragment of flagellin, N-terminal domain"/>
    <property type="match status" value="1"/>
</dbReference>
<dbReference type="GO" id="GO:0009288">
    <property type="term" value="C:bacterial-type flagellum"/>
    <property type="evidence" value="ECO:0007669"/>
    <property type="project" value="UniProtKB-SubCell"/>
</dbReference>
<dbReference type="SUPFAM" id="SSF64518">
    <property type="entry name" value="Phase 1 flagellin"/>
    <property type="match status" value="1"/>
</dbReference>
<proteinExistence type="inferred from homology"/>
<comment type="similarity">
    <text evidence="2">Belongs to the bacterial flagellin family.</text>
</comment>
<organism evidence="5 6">
    <name type="scientific">Ciceribacter lividus</name>
    <dbReference type="NCBI Taxonomy" id="1197950"/>
    <lineage>
        <taxon>Bacteria</taxon>
        <taxon>Pseudomonadati</taxon>
        <taxon>Pseudomonadota</taxon>
        <taxon>Alphaproteobacteria</taxon>
        <taxon>Hyphomicrobiales</taxon>
        <taxon>Rhizobiaceae</taxon>
        <taxon>Ciceribacter</taxon>
    </lineage>
</organism>
<dbReference type="Pfam" id="PF00669">
    <property type="entry name" value="Flagellin_N"/>
    <property type="match status" value="1"/>
</dbReference>
<evidence type="ECO:0000256" key="3">
    <source>
        <dbReference type="ARBA" id="ARBA00023143"/>
    </source>
</evidence>
<keyword evidence="5" id="KW-0969">Cilium</keyword>
<dbReference type="GO" id="GO:0005198">
    <property type="term" value="F:structural molecule activity"/>
    <property type="evidence" value="ECO:0007669"/>
    <property type="project" value="InterPro"/>
</dbReference>
<evidence type="ECO:0000313" key="6">
    <source>
        <dbReference type="Proteomes" id="UP000252582"/>
    </source>
</evidence>
<dbReference type="RefSeq" id="WP_114361317.1">
    <property type="nucleotide sequence ID" value="NZ_QPIX01000001.1"/>
</dbReference>
<keyword evidence="5" id="KW-0966">Cell projection</keyword>
<keyword evidence="6" id="KW-1185">Reference proteome</keyword>
<protein>
    <submittedName>
        <fullName evidence="5">Flagellin</fullName>
    </submittedName>
</protein>
<evidence type="ECO:0000313" key="5">
    <source>
        <dbReference type="EMBL" id="RCW28209.1"/>
    </source>
</evidence>
<feature type="domain" description="Flagellin N-terminal" evidence="4">
    <location>
        <begin position="34"/>
        <end position="133"/>
    </location>
</feature>
<dbReference type="Proteomes" id="UP000252582">
    <property type="component" value="Unassembled WGS sequence"/>
</dbReference>
<comment type="subcellular location">
    <subcellularLocation>
        <location evidence="1">Bacterial flagellum</location>
    </subcellularLocation>
</comment>
<dbReference type="AlphaFoldDB" id="A0A6I7HTH5"/>
<comment type="caution">
    <text evidence="5">The sequence shown here is derived from an EMBL/GenBank/DDBJ whole genome shotgun (WGS) entry which is preliminary data.</text>
</comment>
<evidence type="ECO:0000259" key="4">
    <source>
        <dbReference type="Pfam" id="PF00669"/>
    </source>
</evidence>
<keyword evidence="3" id="KW-0975">Bacterial flagellum</keyword>
<gene>
    <name evidence="5" type="ORF">DFR48_101218</name>
</gene>
<reference evidence="5 6" key="1">
    <citation type="submission" date="2018-07" db="EMBL/GenBank/DDBJ databases">
        <title>Genomic Encyclopedia of Type Strains, Phase IV (KMG-IV): sequencing the most valuable type-strain genomes for metagenomic binning, comparative biology and taxonomic classification.</title>
        <authorList>
            <person name="Goeker M."/>
        </authorList>
    </citation>
    <scope>NUCLEOTIDE SEQUENCE [LARGE SCALE GENOMIC DNA]</scope>
    <source>
        <strain evidence="5 6">DSM 25528</strain>
    </source>
</reference>
<dbReference type="EMBL" id="QPIX01000001">
    <property type="protein sequence ID" value="RCW28209.1"/>
    <property type="molecule type" value="Genomic_DNA"/>
</dbReference>
<evidence type="ECO:0000256" key="1">
    <source>
        <dbReference type="ARBA" id="ARBA00004365"/>
    </source>
</evidence>
<evidence type="ECO:0000256" key="2">
    <source>
        <dbReference type="ARBA" id="ARBA00005709"/>
    </source>
</evidence>
<dbReference type="InterPro" id="IPR001029">
    <property type="entry name" value="Flagellin_N"/>
</dbReference>
<name>A0A6I7HTH5_9HYPH</name>
<keyword evidence="5" id="KW-0282">Flagellum</keyword>